<evidence type="ECO:0000256" key="2">
    <source>
        <dbReference type="ARBA" id="ARBA00022833"/>
    </source>
</evidence>
<dbReference type="GO" id="GO:0030864">
    <property type="term" value="C:cortical actin cytoskeleton"/>
    <property type="evidence" value="ECO:0007669"/>
    <property type="project" value="TreeGrafter"/>
</dbReference>
<feature type="compositionally biased region" description="Basic and acidic residues" evidence="3">
    <location>
        <begin position="187"/>
        <end position="198"/>
    </location>
</feature>
<feature type="compositionally biased region" description="Low complexity" evidence="3">
    <location>
        <begin position="129"/>
        <end position="141"/>
    </location>
</feature>
<dbReference type="GO" id="GO:0017022">
    <property type="term" value="F:myosin binding"/>
    <property type="evidence" value="ECO:0007669"/>
    <property type="project" value="TreeGrafter"/>
</dbReference>
<dbReference type="InterPro" id="IPR006788">
    <property type="entry name" value="Myrip/Melanophilin"/>
</dbReference>
<feature type="compositionally biased region" description="Basic and acidic residues" evidence="3">
    <location>
        <begin position="264"/>
        <end position="288"/>
    </location>
</feature>
<keyword evidence="1" id="KW-0863">Zinc-finger</keyword>
<feature type="compositionally biased region" description="Acidic residues" evidence="3">
    <location>
        <begin position="230"/>
        <end position="243"/>
    </location>
</feature>
<evidence type="ECO:0000259" key="4">
    <source>
        <dbReference type="Pfam" id="PF04698"/>
    </source>
</evidence>
<accession>A0A6P4XLW3</accession>
<protein>
    <submittedName>
        <fullName evidence="6">Splicing regulatory glutamine/lysine-rich protein 1-like</fullName>
    </submittedName>
</protein>
<proteinExistence type="predicted"/>
<dbReference type="Proteomes" id="UP000515135">
    <property type="component" value="Unplaced"/>
</dbReference>
<reference evidence="6" key="1">
    <citation type="submission" date="2025-08" db="UniProtKB">
        <authorList>
            <consortium name="RefSeq"/>
        </authorList>
    </citation>
    <scope>IDENTIFICATION</scope>
    <source>
        <tissue evidence="6">Gonad</tissue>
    </source>
</reference>
<feature type="domain" description="Rab effector MyRIP/Melanophilin" evidence="4">
    <location>
        <begin position="6"/>
        <end position="66"/>
    </location>
</feature>
<dbReference type="AlphaFoldDB" id="A0A6P4XLW3"/>
<keyword evidence="5" id="KW-1185">Reference proteome</keyword>
<dbReference type="GeneID" id="109464931"/>
<dbReference type="KEGG" id="bbel:109464931"/>
<dbReference type="PANTHER" id="PTHR14555:SF3">
    <property type="entry name" value="RABBD DOMAIN-CONTAINING PROTEIN"/>
    <property type="match status" value="1"/>
</dbReference>
<feature type="compositionally biased region" description="Polar residues" evidence="3">
    <location>
        <begin position="350"/>
        <end position="370"/>
    </location>
</feature>
<dbReference type="GO" id="GO:0003779">
    <property type="term" value="F:actin binding"/>
    <property type="evidence" value="ECO:0007669"/>
    <property type="project" value="TreeGrafter"/>
</dbReference>
<evidence type="ECO:0000313" key="5">
    <source>
        <dbReference type="Proteomes" id="UP000515135"/>
    </source>
</evidence>
<dbReference type="OrthoDB" id="10072397at2759"/>
<organism evidence="5 6">
    <name type="scientific">Branchiostoma belcheri</name>
    <name type="common">Amphioxus</name>
    <dbReference type="NCBI Taxonomy" id="7741"/>
    <lineage>
        <taxon>Eukaryota</taxon>
        <taxon>Metazoa</taxon>
        <taxon>Chordata</taxon>
        <taxon>Cephalochordata</taxon>
        <taxon>Leptocardii</taxon>
        <taxon>Amphioxiformes</taxon>
        <taxon>Branchiostomatidae</taxon>
        <taxon>Branchiostoma</taxon>
    </lineage>
</organism>
<dbReference type="RefSeq" id="XP_019617605.1">
    <property type="nucleotide sequence ID" value="XM_019762046.1"/>
</dbReference>
<evidence type="ECO:0000256" key="1">
    <source>
        <dbReference type="ARBA" id="ARBA00022771"/>
    </source>
</evidence>
<dbReference type="GO" id="GO:0008270">
    <property type="term" value="F:zinc ion binding"/>
    <property type="evidence" value="ECO:0007669"/>
    <property type="project" value="UniProtKB-KW"/>
</dbReference>
<keyword evidence="2" id="KW-0862">Zinc</keyword>
<feature type="compositionally biased region" description="Polar residues" evidence="3">
    <location>
        <begin position="306"/>
        <end position="327"/>
    </location>
</feature>
<sequence>MDEAERLEEEVYLNAGKVFALQEDLRHLQNQVENIQEDTPETQVRALEERVTRTIAQVQQSAEHVRKSQERLEQIGVGPVKIIEDRMRNVNLGSSPTNTTSPARPVPAPRKSLQQKVAEEHNRRKSPGNSRRQSRTNSRTNLAASPEREEEGFDRNLAYRSSITKRGGESGLKWELAQEAEKEPEETDRPKRLADVRRWRAKNQRADTSPVNRRKVEEGDEGFDNGNLDYPDEGEMVEDESDNGNDSSEPLSRLKSDGLTSPSVRERAAVWDQHWRQESDKQRLKNDSMRVLSQWEVERERKRQEWSPTRLTSPTSPGWSRESSVSPGRTRDWSRESPSTPGHRFDWSRGNPTSPGSQRDWSRESSTSPGNRPGPTASENRPVYYSRRVLGRRGMVTSL</sequence>
<name>A0A6P4XLW3_BRABE</name>
<feature type="compositionally biased region" description="Polar residues" evidence="3">
    <location>
        <begin position="91"/>
        <end position="102"/>
    </location>
</feature>
<dbReference type="InterPro" id="IPR051745">
    <property type="entry name" value="Intracell_Transport_Effector"/>
</dbReference>
<feature type="compositionally biased region" description="Basic and acidic residues" evidence="3">
    <location>
        <begin position="296"/>
        <end position="305"/>
    </location>
</feature>
<evidence type="ECO:0000256" key="3">
    <source>
        <dbReference type="SAM" id="MobiDB-lite"/>
    </source>
</evidence>
<gene>
    <name evidence="6" type="primary">LOC109464931</name>
</gene>
<evidence type="ECO:0000313" key="6">
    <source>
        <dbReference type="RefSeq" id="XP_019617605.1"/>
    </source>
</evidence>
<dbReference type="Pfam" id="PF04698">
    <property type="entry name" value="Rab_eff_C"/>
    <property type="match status" value="1"/>
</dbReference>
<dbReference type="PANTHER" id="PTHR14555">
    <property type="entry name" value="MYELIN-ASSOCIATED OLIGODENDROCYTIC BASIC PROTEIN MOBP -RELATED"/>
    <property type="match status" value="1"/>
</dbReference>
<feature type="region of interest" description="Disordered" evidence="3">
    <location>
        <begin position="87"/>
        <end position="399"/>
    </location>
</feature>
<keyword evidence="1" id="KW-0479">Metal-binding</keyword>